<dbReference type="Proteomes" id="UP000550707">
    <property type="component" value="Unassembled WGS sequence"/>
</dbReference>
<dbReference type="InterPro" id="IPR039417">
    <property type="entry name" value="Peptidase_C1A_papain-like"/>
</dbReference>
<evidence type="ECO:0000256" key="3">
    <source>
        <dbReference type="ARBA" id="ARBA00022670"/>
    </source>
</evidence>
<keyword evidence="5" id="KW-0378">Hydrolase</keyword>
<dbReference type="PANTHER" id="PTHR12411">
    <property type="entry name" value="CYSTEINE PROTEASE FAMILY C1-RELATED"/>
    <property type="match status" value="1"/>
</dbReference>
<keyword evidence="3" id="KW-0645">Protease</keyword>
<dbReference type="SMART" id="SM00645">
    <property type="entry name" value="Pept_C1"/>
    <property type="match status" value="1"/>
</dbReference>
<proteinExistence type="inferred from homology"/>
<dbReference type="GO" id="GO:0005783">
    <property type="term" value="C:endoplasmic reticulum"/>
    <property type="evidence" value="ECO:0007669"/>
    <property type="project" value="UniProtKB-SubCell"/>
</dbReference>
<comment type="caution">
    <text evidence="17">The sequence shown here is derived from an EMBL/GenBank/DDBJ whole genome shotgun (WGS) entry which is preliminary data.</text>
</comment>
<evidence type="ECO:0000256" key="4">
    <source>
        <dbReference type="ARBA" id="ARBA00022729"/>
    </source>
</evidence>
<keyword evidence="7" id="KW-0256">Endoplasmic reticulum</keyword>
<feature type="chain" id="PRO_5029744490" description="Cathepsin W" evidence="14">
    <location>
        <begin position="22"/>
        <end position="358"/>
    </location>
</feature>
<comment type="subcellular location">
    <subcellularLocation>
        <location evidence="1">Endoplasmic reticulum</location>
    </subcellularLocation>
</comment>
<dbReference type="Pfam" id="PF08246">
    <property type="entry name" value="Inhibitor_I29"/>
    <property type="match status" value="1"/>
</dbReference>
<feature type="signal peptide" evidence="14">
    <location>
        <begin position="1"/>
        <end position="21"/>
    </location>
</feature>
<evidence type="ECO:0000256" key="10">
    <source>
        <dbReference type="ARBA" id="ARBA00023180"/>
    </source>
</evidence>
<evidence type="ECO:0000256" key="2">
    <source>
        <dbReference type="ARBA" id="ARBA00008455"/>
    </source>
</evidence>
<evidence type="ECO:0000256" key="1">
    <source>
        <dbReference type="ARBA" id="ARBA00004240"/>
    </source>
</evidence>
<evidence type="ECO:0000256" key="14">
    <source>
        <dbReference type="SAM" id="SignalP"/>
    </source>
</evidence>
<keyword evidence="4 14" id="KW-0732">Signal</keyword>
<evidence type="ECO:0000256" key="6">
    <source>
        <dbReference type="ARBA" id="ARBA00022807"/>
    </source>
</evidence>
<evidence type="ECO:0000256" key="5">
    <source>
        <dbReference type="ARBA" id="ARBA00022801"/>
    </source>
</evidence>
<evidence type="ECO:0000259" key="15">
    <source>
        <dbReference type="SMART" id="SM00645"/>
    </source>
</evidence>
<dbReference type="SUPFAM" id="SSF54001">
    <property type="entry name" value="Cysteine proteinases"/>
    <property type="match status" value="1"/>
</dbReference>
<gene>
    <name evidence="17" type="ORF">HJG59_003494</name>
</gene>
<evidence type="ECO:0000313" key="17">
    <source>
        <dbReference type="EMBL" id="KAF6437348.1"/>
    </source>
</evidence>
<accession>A0A7J8EPB0</accession>
<evidence type="ECO:0000256" key="7">
    <source>
        <dbReference type="ARBA" id="ARBA00022824"/>
    </source>
</evidence>
<dbReference type="AlphaFoldDB" id="A0A7J8EPB0"/>
<evidence type="ECO:0000259" key="16">
    <source>
        <dbReference type="SMART" id="SM00848"/>
    </source>
</evidence>
<evidence type="ECO:0000256" key="8">
    <source>
        <dbReference type="ARBA" id="ARBA00023145"/>
    </source>
</evidence>
<organism evidence="17 18">
    <name type="scientific">Molossus molossus</name>
    <name type="common">Pallas' mastiff bat</name>
    <name type="synonym">Vespertilio molossus</name>
    <dbReference type="NCBI Taxonomy" id="27622"/>
    <lineage>
        <taxon>Eukaryota</taxon>
        <taxon>Metazoa</taxon>
        <taxon>Chordata</taxon>
        <taxon>Craniata</taxon>
        <taxon>Vertebrata</taxon>
        <taxon>Euteleostomi</taxon>
        <taxon>Mammalia</taxon>
        <taxon>Eutheria</taxon>
        <taxon>Laurasiatheria</taxon>
        <taxon>Chiroptera</taxon>
        <taxon>Yangochiroptera</taxon>
        <taxon>Molossidae</taxon>
        <taxon>Molossus</taxon>
    </lineage>
</organism>
<protein>
    <recommendedName>
        <fullName evidence="12">Cathepsin W</fullName>
    </recommendedName>
</protein>
<sequence length="358" mass="39861">MAPTVLLSCLLALLVAGLAQGTKDSFRVQDPGPRPLELREVFTLFQIQYNRSYSNPAEHARRLDIFARNLAQAQRLQEEDLGTANFGVTPFSDLTEEEFGQLYGNQRADGKAPSVDRETGSDEWEGSVPSTCDWRKAPGVISSVKYQENCLCCWAMAAAGNIEAQWAIKHKESVEVSVQELLDCGRCGDGCRGGYVWDAYITVLNNSGLASEKNYPFQGVVGKKCQAKKYKKVAWIQDFIMLSDNEQKIAWYLATEGPITVTINMKLLQQYKNGVIRATPTTCDPQHVNHVVLLVGFGKTKSVERRRAKAVSSQSHSRQSTQYWILKNSWGANWGEEVSVIYWGGEDRPLPTSGPDVL</sequence>
<dbReference type="EMBL" id="JACASF010000013">
    <property type="protein sequence ID" value="KAF6437348.1"/>
    <property type="molecule type" value="Genomic_DNA"/>
</dbReference>
<dbReference type="InterPro" id="IPR013128">
    <property type="entry name" value="Peptidase_C1A"/>
</dbReference>
<evidence type="ECO:0000256" key="9">
    <source>
        <dbReference type="ARBA" id="ARBA00023157"/>
    </source>
</evidence>
<reference evidence="17 18" key="1">
    <citation type="journal article" date="2020" name="Nature">
        <title>Six reference-quality genomes reveal evolution of bat adaptations.</title>
        <authorList>
            <person name="Jebb D."/>
            <person name="Huang Z."/>
            <person name="Pippel M."/>
            <person name="Hughes G.M."/>
            <person name="Lavrichenko K."/>
            <person name="Devanna P."/>
            <person name="Winkler S."/>
            <person name="Jermiin L.S."/>
            <person name="Skirmuntt E.C."/>
            <person name="Katzourakis A."/>
            <person name="Burkitt-Gray L."/>
            <person name="Ray D.A."/>
            <person name="Sullivan K.A.M."/>
            <person name="Roscito J.G."/>
            <person name="Kirilenko B.M."/>
            <person name="Davalos L.M."/>
            <person name="Corthals A.P."/>
            <person name="Power M.L."/>
            <person name="Jones G."/>
            <person name="Ransome R.D."/>
            <person name="Dechmann D.K.N."/>
            <person name="Locatelli A.G."/>
            <person name="Puechmaille S.J."/>
            <person name="Fedrigo O."/>
            <person name="Jarvis E.D."/>
            <person name="Hiller M."/>
            <person name="Vernes S.C."/>
            <person name="Myers E.W."/>
            <person name="Teeling E.C."/>
        </authorList>
    </citation>
    <scope>NUCLEOTIDE SEQUENCE [LARGE SCALE GENOMIC DNA]</scope>
    <source>
        <strain evidence="17">MMolMol1</strain>
        <tissue evidence="17">Muscle</tissue>
    </source>
</reference>
<keyword evidence="6" id="KW-0788">Thiol protease</keyword>
<dbReference type="Pfam" id="PF00112">
    <property type="entry name" value="Peptidase_C1"/>
    <property type="match status" value="1"/>
</dbReference>
<evidence type="ECO:0000256" key="12">
    <source>
        <dbReference type="ARBA" id="ARBA00072062"/>
    </source>
</evidence>
<feature type="domain" description="Peptidase C1A papain C-terminal" evidence="15">
    <location>
        <begin position="128"/>
        <end position="342"/>
    </location>
</feature>
<name>A0A7J8EPB0_MOLMO</name>
<dbReference type="GO" id="GO:0006508">
    <property type="term" value="P:proteolysis"/>
    <property type="evidence" value="ECO:0007669"/>
    <property type="project" value="UniProtKB-KW"/>
</dbReference>
<feature type="domain" description="Cathepsin propeptide inhibitor" evidence="16">
    <location>
        <begin position="42"/>
        <end position="99"/>
    </location>
</feature>
<dbReference type="InterPro" id="IPR038765">
    <property type="entry name" value="Papain-like_cys_pep_sf"/>
</dbReference>
<dbReference type="SMART" id="SM00848">
    <property type="entry name" value="Inhibitor_I29"/>
    <property type="match status" value="1"/>
</dbReference>
<evidence type="ECO:0000313" key="18">
    <source>
        <dbReference type="Proteomes" id="UP000550707"/>
    </source>
</evidence>
<dbReference type="GO" id="GO:0008234">
    <property type="term" value="F:cysteine-type peptidase activity"/>
    <property type="evidence" value="ECO:0007669"/>
    <property type="project" value="UniProtKB-KW"/>
</dbReference>
<keyword evidence="8" id="KW-0865">Zymogen</keyword>
<dbReference type="Gene3D" id="3.90.70.10">
    <property type="entry name" value="Cysteine proteinases"/>
    <property type="match status" value="1"/>
</dbReference>
<keyword evidence="18" id="KW-1185">Reference proteome</keyword>
<evidence type="ECO:0000256" key="11">
    <source>
        <dbReference type="ARBA" id="ARBA00054179"/>
    </source>
</evidence>
<comment type="function">
    <text evidence="11">May have a specific function in the mechanism or regulation of T-cell cytolytic activity.</text>
</comment>
<keyword evidence="10" id="KW-0325">Glycoprotein</keyword>
<dbReference type="CDD" id="cd02248">
    <property type="entry name" value="Peptidase_C1A"/>
    <property type="match status" value="1"/>
</dbReference>
<dbReference type="FunFam" id="3.90.70.10:FF:000100">
    <property type="entry name" value="Cathepsin W"/>
    <property type="match status" value="1"/>
</dbReference>
<dbReference type="InterPro" id="IPR013201">
    <property type="entry name" value="Prot_inhib_I29"/>
</dbReference>
<comment type="similarity">
    <text evidence="2">Belongs to the peptidase C1 family.</text>
</comment>
<feature type="region of interest" description="Disordered" evidence="13">
    <location>
        <begin position="106"/>
        <end position="128"/>
    </location>
</feature>
<keyword evidence="9" id="KW-1015">Disulfide bond</keyword>
<feature type="compositionally biased region" description="Basic and acidic residues" evidence="13">
    <location>
        <begin position="108"/>
        <end position="120"/>
    </location>
</feature>
<evidence type="ECO:0000256" key="13">
    <source>
        <dbReference type="SAM" id="MobiDB-lite"/>
    </source>
</evidence>
<dbReference type="PRINTS" id="PR00705">
    <property type="entry name" value="PAPAIN"/>
</dbReference>
<dbReference type="InterPro" id="IPR000668">
    <property type="entry name" value="Peptidase_C1A_C"/>
</dbReference>